<organism evidence="15">
    <name type="scientific">Capitella teleta</name>
    <name type="common">Polychaete worm</name>
    <dbReference type="NCBI Taxonomy" id="283909"/>
    <lineage>
        <taxon>Eukaryota</taxon>
        <taxon>Metazoa</taxon>
        <taxon>Spiralia</taxon>
        <taxon>Lophotrochozoa</taxon>
        <taxon>Annelida</taxon>
        <taxon>Polychaeta</taxon>
        <taxon>Sedentaria</taxon>
        <taxon>Scolecida</taxon>
        <taxon>Capitellidae</taxon>
        <taxon>Capitella</taxon>
    </lineage>
</organism>
<dbReference type="InterPro" id="IPR001503">
    <property type="entry name" value="Glyco_trans_10"/>
</dbReference>
<dbReference type="Pfam" id="PF17039">
    <property type="entry name" value="Glyco_tran_10_N"/>
    <property type="match status" value="1"/>
</dbReference>
<dbReference type="AlphaFoldDB" id="R7UFC8"/>
<evidence type="ECO:0000256" key="7">
    <source>
        <dbReference type="ARBA" id="ARBA00022968"/>
    </source>
</evidence>
<dbReference type="FunFam" id="3.40.50.11660:FF:000004">
    <property type="entry name" value="Glycoprotein 3-alpha-L-fucosyltransferase A"/>
    <property type="match status" value="1"/>
</dbReference>
<evidence type="ECO:0000313" key="16">
    <source>
        <dbReference type="EnsemblMetazoa" id="CapteP143979"/>
    </source>
</evidence>
<evidence type="ECO:0000256" key="11">
    <source>
        <dbReference type="ARBA" id="ARBA00023180"/>
    </source>
</evidence>
<dbReference type="InterPro" id="IPR031481">
    <property type="entry name" value="Glyco_tran_10_N"/>
</dbReference>
<dbReference type="EMBL" id="AMQN01009065">
    <property type="status" value="NOT_ANNOTATED_CDS"/>
    <property type="molecule type" value="Genomic_DNA"/>
</dbReference>
<reference evidence="16" key="3">
    <citation type="submission" date="2015-06" db="UniProtKB">
        <authorList>
            <consortium name="EnsemblMetazoa"/>
        </authorList>
    </citation>
    <scope>IDENTIFICATION</scope>
</reference>
<feature type="domain" description="Fucosyltransferase C-terminal" evidence="13">
    <location>
        <begin position="187"/>
        <end position="361"/>
    </location>
</feature>
<evidence type="ECO:0000313" key="15">
    <source>
        <dbReference type="EMBL" id="ELU01962.1"/>
    </source>
</evidence>
<evidence type="ECO:0000256" key="1">
    <source>
        <dbReference type="ARBA" id="ARBA00004323"/>
    </source>
</evidence>
<keyword evidence="11" id="KW-0325">Glycoprotein</keyword>
<keyword evidence="6 12" id="KW-0812">Transmembrane</keyword>
<accession>R7UFC8</accession>
<dbReference type="GO" id="GO:0000139">
    <property type="term" value="C:Golgi membrane"/>
    <property type="evidence" value="ECO:0007669"/>
    <property type="project" value="UniProtKB-SubCell"/>
</dbReference>
<dbReference type="PANTHER" id="PTHR48438:SF1">
    <property type="entry name" value="ALPHA-(1,3)-FUCOSYLTRANSFERASE C-RELATED"/>
    <property type="match status" value="1"/>
</dbReference>
<keyword evidence="17" id="KW-1185">Reference proteome</keyword>
<dbReference type="STRING" id="283909.R7UFC8"/>
<dbReference type="EnsemblMetazoa" id="CapteT143979">
    <property type="protein sequence ID" value="CapteP143979"/>
    <property type="gene ID" value="CapteG143979"/>
</dbReference>
<sequence>MRCTKSEICLAFQVRYHTATVHLAGLPTINVTTPQPKSLGSHKPFLLLLWTRFLANKPKWFDSPTGVSLMEKCYYKGVHTDQNCEYTTDRTRLLEADAVLFRARLLSKKDLPRKRLPHQKYIVFENEPPHKTWLYVNLTDYNSYFNLTATIAWDSDIPVNSHRRYIPDWDKFAALSRVNFTAKKRHDVPVAWFVSTCPTQSKREVYVKEMQRYIRVDVYGDCGTKKCVSKEVSGFSTDTCVWNLLDGSGSYKFYLAFENSLCEDYVTEKLWKVMKPNVVPIVMGAVDYGAILPTGSYIDVRDFHSPRHLAWYLNYLNRNPEAYNNYLRHKGSLKLSRKFMPRECIFCKRLHELNGQTSIVYGLDAFWSSRRCIEPEVFNSYRDLTDFGVDLNAIR</sequence>
<evidence type="ECO:0000259" key="14">
    <source>
        <dbReference type="Pfam" id="PF17039"/>
    </source>
</evidence>
<dbReference type="Gene3D" id="3.40.50.11660">
    <property type="entry name" value="Glycosyl transferase family 10, C-terminal domain"/>
    <property type="match status" value="1"/>
</dbReference>
<comment type="subcellular location">
    <subcellularLocation>
        <location evidence="1">Golgi apparatus membrane</location>
        <topology evidence="1">Single-pass type II membrane protein</topology>
    </subcellularLocation>
    <subcellularLocation>
        <location evidence="12">Golgi apparatus</location>
        <location evidence="12">Golgi stack membrane</location>
        <topology evidence="12">Single-pass type II membrane protein</topology>
    </subcellularLocation>
</comment>
<evidence type="ECO:0000256" key="4">
    <source>
        <dbReference type="ARBA" id="ARBA00022676"/>
    </source>
</evidence>
<evidence type="ECO:0000256" key="8">
    <source>
        <dbReference type="ARBA" id="ARBA00022989"/>
    </source>
</evidence>
<keyword evidence="10" id="KW-0472">Membrane</keyword>
<dbReference type="Proteomes" id="UP000014760">
    <property type="component" value="Unassembled WGS sequence"/>
</dbReference>
<evidence type="ECO:0000313" key="17">
    <source>
        <dbReference type="Proteomes" id="UP000014760"/>
    </source>
</evidence>
<evidence type="ECO:0000256" key="6">
    <source>
        <dbReference type="ARBA" id="ARBA00022692"/>
    </source>
</evidence>
<protein>
    <recommendedName>
        <fullName evidence="12">Fucosyltransferase</fullName>
        <ecNumber evidence="12">2.4.1.-</ecNumber>
    </recommendedName>
</protein>
<gene>
    <name evidence="15" type="ORF">CAPTEDRAFT_143979</name>
</gene>
<keyword evidence="7" id="KW-0735">Signal-anchor</keyword>
<dbReference type="GO" id="GO:0008417">
    <property type="term" value="F:fucosyltransferase activity"/>
    <property type="evidence" value="ECO:0007669"/>
    <property type="project" value="InterPro"/>
</dbReference>
<dbReference type="UniPathway" id="UPA00378"/>
<comment type="pathway">
    <text evidence="2">Protein modification; protein glycosylation.</text>
</comment>
<reference evidence="17" key="1">
    <citation type="submission" date="2012-12" db="EMBL/GenBank/DDBJ databases">
        <authorList>
            <person name="Hellsten U."/>
            <person name="Grimwood J."/>
            <person name="Chapman J.A."/>
            <person name="Shapiro H."/>
            <person name="Aerts A."/>
            <person name="Otillar R.P."/>
            <person name="Terry A.Y."/>
            <person name="Boore J.L."/>
            <person name="Simakov O."/>
            <person name="Marletaz F."/>
            <person name="Cho S.-J."/>
            <person name="Edsinger-Gonzales E."/>
            <person name="Havlak P."/>
            <person name="Kuo D.-H."/>
            <person name="Larsson T."/>
            <person name="Lv J."/>
            <person name="Arendt D."/>
            <person name="Savage R."/>
            <person name="Osoegawa K."/>
            <person name="de Jong P."/>
            <person name="Lindberg D.R."/>
            <person name="Seaver E.C."/>
            <person name="Weisblat D.A."/>
            <person name="Putnam N.H."/>
            <person name="Grigoriev I.V."/>
            <person name="Rokhsar D.S."/>
        </authorList>
    </citation>
    <scope>NUCLEOTIDE SEQUENCE</scope>
    <source>
        <strain evidence="17">I ESC-2004</strain>
    </source>
</reference>
<dbReference type="InterPro" id="IPR038577">
    <property type="entry name" value="GT10-like_C_sf"/>
</dbReference>
<evidence type="ECO:0000256" key="2">
    <source>
        <dbReference type="ARBA" id="ARBA00004922"/>
    </source>
</evidence>
<dbReference type="OMA" id="CKACRIL"/>
<dbReference type="EMBL" id="KB304521">
    <property type="protein sequence ID" value="ELU01962.1"/>
    <property type="molecule type" value="Genomic_DNA"/>
</dbReference>
<dbReference type="InterPro" id="IPR055270">
    <property type="entry name" value="Glyco_tran_10_C"/>
</dbReference>
<evidence type="ECO:0000256" key="12">
    <source>
        <dbReference type="RuleBase" id="RU003832"/>
    </source>
</evidence>
<keyword evidence="4 12" id="KW-0328">Glycosyltransferase</keyword>
<dbReference type="HOGENOM" id="CLU_032075_3_0_1"/>
<dbReference type="GO" id="GO:0032580">
    <property type="term" value="C:Golgi cisterna membrane"/>
    <property type="evidence" value="ECO:0007669"/>
    <property type="project" value="UniProtKB-SubCell"/>
</dbReference>
<name>R7UFC8_CAPTE</name>
<feature type="domain" description="Fucosyltransferase N-terminal" evidence="14">
    <location>
        <begin position="45"/>
        <end position="159"/>
    </location>
</feature>
<dbReference type="PANTHER" id="PTHR48438">
    <property type="entry name" value="ALPHA-(1,3)-FUCOSYLTRANSFERASE C-RELATED"/>
    <property type="match status" value="1"/>
</dbReference>
<proteinExistence type="inferred from homology"/>
<dbReference type="OrthoDB" id="427096at2759"/>
<dbReference type="Pfam" id="PF00852">
    <property type="entry name" value="Glyco_transf_10"/>
    <property type="match status" value="1"/>
</dbReference>
<comment type="similarity">
    <text evidence="3 12">Belongs to the glycosyltransferase 10 family.</text>
</comment>
<dbReference type="EC" id="2.4.1.-" evidence="12"/>
<evidence type="ECO:0000256" key="5">
    <source>
        <dbReference type="ARBA" id="ARBA00022679"/>
    </source>
</evidence>
<evidence type="ECO:0000259" key="13">
    <source>
        <dbReference type="Pfam" id="PF00852"/>
    </source>
</evidence>
<evidence type="ECO:0000256" key="10">
    <source>
        <dbReference type="ARBA" id="ARBA00023136"/>
    </source>
</evidence>
<evidence type="ECO:0000256" key="3">
    <source>
        <dbReference type="ARBA" id="ARBA00008919"/>
    </source>
</evidence>
<evidence type="ECO:0000256" key="9">
    <source>
        <dbReference type="ARBA" id="ARBA00023034"/>
    </source>
</evidence>
<keyword evidence="8" id="KW-1133">Transmembrane helix</keyword>
<keyword evidence="5 12" id="KW-0808">Transferase</keyword>
<keyword evidence="9 12" id="KW-0333">Golgi apparatus</keyword>
<dbReference type="SUPFAM" id="SSF53756">
    <property type="entry name" value="UDP-Glycosyltransferase/glycogen phosphorylase"/>
    <property type="match status" value="1"/>
</dbReference>
<reference evidence="15 17" key="2">
    <citation type="journal article" date="2013" name="Nature">
        <title>Insights into bilaterian evolution from three spiralian genomes.</title>
        <authorList>
            <person name="Simakov O."/>
            <person name="Marletaz F."/>
            <person name="Cho S.J."/>
            <person name="Edsinger-Gonzales E."/>
            <person name="Havlak P."/>
            <person name="Hellsten U."/>
            <person name="Kuo D.H."/>
            <person name="Larsson T."/>
            <person name="Lv J."/>
            <person name="Arendt D."/>
            <person name="Savage R."/>
            <person name="Osoegawa K."/>
            <person name="de Jong P."/>
            <person name="Grimwood J."/>
            <person name="Chapman J.A."/>
            <person name="Shapiro H."/>
            <person name="Aerts A."/>
            <person name="Otillar R.P."/>
            <person name="Terry A.Y."/>
            <person name="Boore J.L."/>
            <person name="Grigoriev I.V."/>
            <person name="Lindberg D.R."/>
            <person name="Seaver E.C."/>
            <person name="Weisblat D.A."/>
            <person name="Putnam N.H."/>
            <person name="Rokhsar D.S."/>
        </authorList>
    </citation>
    <scope>NUCLEOTIDE SEQUENCE</scope>
    <source>
        <strain evidence="15 17">I ESC-2004</strain>
    </source>
</reference>